<proteinExistence type="inferred from homology"/>
<feature type="region of interest" description="Disordered" evidence="6">
    <location>
        <begin position="183"/>
        <end position="222"/>
    </location>
</feature>
<comment type="similarity">
    <text evidence="2">Belongs to the CDC45 family.</text>
</comment>
<dbReference type="EMBL" id="KZ987962">
    <property type="protein sequence ID" value="RKP13698.1"/>
    <property type="molecule type" value="Genomic_DNA"/>
</dbReference>
<dbReference type="GO" id="GO:0031261">
    <property type="term" value="C:DNA replication preinitiation complex"/>
    <property type="evidence" value="ECO:0007669"/>
    <property type="project" value="TreeGrafter"/>
</dbReference>
<feature type="region of interest" description="Disordered" evidence="6">
    <location>
        <begin position="544"/>
        <end position="604"/>
    </location>
</feature>
<dbReference type="PANTHER" id="PTHR10507">
    <property type="entry name" value="CDC45-RELATED PROTEIN"/>
    <property type="match status" value="1"/>
</dbReference>
<keyword evidence="3" id="KW-0235">DNA replication</keyword>
<protein>
    <submittedName>
        <fullName evidence="7">CDC45-like protein-domain-containing protein</fullName>
    </submittedName>
</protein>
<evidence type="ECO:0000256" key="2">
    <source>
        <dbReference type="ARBA" id="ARBA00010727"/>
    </source>
</evidence>
<dbReference type="GO" id="GO:0003697">
    <property type="term" value="F:single-stranded DNA binding"/>
    <property type="evidence" value="ECO:0007669"/>
    <property type="project" value="TreeGrafter"/>
</dbReference>
<dbReference type="Proteomes" id="UP000267251">
    <property type="component" value="Unassembled WGS sequence"/>
</dbReference>
<feature type="compositionally biased region" description="Low complexity" evidence="6">
    <location>
        <begin position="291"/>
        <end position="303"/>
    </location>
</feature>
<evidence type="ECO:0000256" key="5">
    <source>
        <dbReference type="ARBA" id="ARBA00023306"/>
    </source>
</evidence>
<dbReference type="Pfam" id="PF02724">
    <property type="entry name" value="CDC45"/>
    <property type="match status" value="1"/>
</dbReference>
<keyword evidence="8" id="KW-1185">Reference proteome</keyword>
<evidence type="ECO:0000256" key="3">
    <source>
        <dbReference type="ARBA" id="ARBA00022705"/>
    </source>
</evidence>
<comment type="subcellular location">
    <subcellularLocation>
        <location evidence="1">Nucleus</location>
    </subcellularLocation>
</comment>
<evidence type="ECO:0000313" key="8">
    <source>
        <dbReference type="Proteomes" id="UP000267251"/>
    </source>
</evidence>
<evidence type="ECO:0000256" key="4">
    <source>
        <dbReference type="ARBA" id="ARBA00023242"/>
    </source>
</evidence>
<dbReference type="InterPro" id="IPR003874">
    <property type="entry name" value="CDC45"/>
</dbReference>
<feature type="compositionally biased region" description="Polar residues" evidence="6">
    <location>
        <begin position="572"/>
        <end position="590"/>
    </location>
</feature>
<feature type="compositionally biased region" description="Basic residues" evidence="6">
    <location>
        <begin position="208"/>
        <end position="221"/>
    </location>
</feature>
<keyword evidence="5" id="KW-0131">Cell cycle</keyword>
<dbReference type="GO" id="GO:1902977">
    <property type="term" value="P:mitotic DNA replication preinitiation complex assembly"/>
    <property type="evidence" value="ECO:0007669"/>
    <property type="project" value="TreeGrafter"/>
</dbReference>
<evidence type="ECO:0000256" key="6">
    <source>
        <dbReference type="SAM" id="MobiDB-lite"/>
    </source>
</evidence>
<dbReference type="PANTHER" id="PTHR10507:SF0">
    <property type="entry name" value="CELL DIVISION CONTROL PROTEIN 45 HOMOLOG"/>
    <property type="match status" value="1"/>
</dbReference>
<keyword evidence="4" id="KW-0539">Nucleus</keyword>
<dbReference type="GO" id="GO:0003682">
    <property type="term" value="F:chromatin binding"/>
    <property type="evidence" value="ECO:0007669"/>
    <property type="project" value="TreeGrafter"/>
</dbReference>
<organism evidence="7 8">
    <name type="scientific">Piptocephalis cylindrospora</name>
    <dbReference type="NCBI Taxonomy" id="1907219"/>
    <lineage>
        <taxon>Eukaryota</taxon>
        <taxon>Fungi</taxon>
        <taxon>Fungi incertae sedis</taxon>
        <taxon>Zoopagomycota</taxon>
        <taxon>Zoopagomycotina</taxon>
        <taxon>Zoopagomycetes</taxon>
        <taxon>Zoopagales</taxon>
        <taxon>Piptocephalidaceae</taxon>
        <taxon>Piptocephalis</taxon>
    </lineage>
</organism>
<dbReference type="OrthoDB" id="10258882at2759"/>
<dbReference type="GO" id="GO:0003688">
    <property type="term" value="F:DNA replication origin binding"/>
    <property type="evidence" value="ECO:0007669"/>
    <property type="project" value="TreeGrafter"/>
</dbReference>
<accession>A0A4P9Y405</accession>
<name>A0A4P9Y405_9FUNG</name>
<reference evidence="8" key="1">
    <citation type="journal article" date="2018" name="Nat. Microbiol.">
        <title>Leveraging single-cell genomics to expand the fungal tree of life.</title>
        <authorList>
            <person name="Ahrendt S.R."/>
            <person name="Quandt C.A."/>
            <person name="Ciobanu D."/>
            <person name="Clum A."/>
            <person name="Salamov A."/>
            <person name="Andreopoulos B."/>
            <person name="Cheng J.F."/>
            <person name="Woyke T."/>
            <person name="Pelin A."/>
            <person name="Henrissat B."/>
            <person name="Reynolds N.K."/>
            <person name="Benny G.L."/>
            <person name="Smith M.E."/>
            <person name="James T.Y."/>
            <person name="Grigoriev I.V."/>
        </authorList>
    </citation>
    <scope>NUCLEOTIDE SEQUENCE [LARGE SCALE GENOMIC DNA]</scope>
</reference>
<dbReference type="AlphaFoldDB" id="A0A4P9Y405"/>
<gene>
    <name evidence="7" type="ORF">BJ684DRAFT_9692</name>
</gene>
<feature type="region of interest" description="Disordered" evidence="6">
    <location>
        <begin position="291"/>
        <end position="315"/>
    </location>
</feature>
<dbReference type="GO" id="GO:0000727">
    <property type="term" value="P:double-strand break repair via break-induced replication"/>
    <property type="evidence" value="ECO:0007669"/>
    <property type="project" value="TreeGrafter"/>
</dbReference>
<dbReference type="GO" id="GO:0006270">
    <property type="term" value="P:DNA replication initiation"/>
    <property type="evidence" value="ECO:0007669"/>
    <property type="project" value="InterPro"/>
</dbReference>
<evidence type="ECO:0000313" key="7">
    <source>
        <dbReference type="EMBL" id="RKP13698.1"/>
    </source>
</evidence>
<sequence length="680" mass="75512">MGFIEPDRHAQAYERIREDAANSFSTSVLLLVANDPDALCAARILTHLLKEDFIPHQIRPVSGYMDVVREAQELILPNPEITSIVMLNCGGLADIHSILQLDEHRMDRRTVYVCDCRRPIHLTNLFGEMGVQVFLGKNEGSALSEERDAFLLLSAEAIEEDAGEEEEEEEEDWDNSELEALSISQNSESPARSRKRPSPTPANMDGKRKARQEKTRRHASARHLLDNYYNQGTWEERPCSAIMYGIASALRRSNRSLLWWGIVGMTDQYIHDRCPNERYALEYHLAMEETTTTNSSSTTESTSAQDVADALSTQGAEDRIESTDELRFTLFRHWSLYDAMYHSRYVATRLGIWKERGRSRLLGFLTRLGCSREQAQEPFTHLDAPLKRKLLAALRSERSFYRLEDLEFPSFTRRQGFRGTLAAGDVAWGLIALLGCGSEAIGRIGGVWSGVARTGNSGSYAPMSYSASQPPSSSSTQWYGGFWRAWDALERDELLRAGVSLSLGVHREVVRQVSSVMTGKHLLRGRNFSQVIITENDSFSASGLVAPSTGSDSGVEAEEESLVNGGRGLISPRSTSTPATIGPHSSNAQVSAPLGAQAPTEDPSELLSHLWDNGASLCGLLGEWFVEGLRDGAQQRWARRRDTRRARSGPRVKPFVIASPRSDGRGYFVCGFSGTQADAK</sequence>
<evidence type="ECO:0000256" key="1">
    <source>
        <dbReference type="ARBA" id="ARBA00004123"/>
    </source>
</evidence>